<accession>F7NH49</accession>
<dbReference type="eggNOG" id="COG3601">
    <property type="taxonomic scope" value="Bacteria"/>
</dbReference>
<dbReference type="AlphaFoldDB" id="F7NH49"/>
<dbReference type="PANTHER" id="PTHR38438:SF1">
    <property type="entry name" value="RIBOFLAVIN TRANSPORTER RIBU"/>
    <property type="match status" value="1"/>
</dbReference>
<keyword evidence="7 8" id="KW-0472">Membrane</keyword>
<organism evidence="10 11">
    <name type="scientific">Acetonema longum DSM 6540</name>
    <dbReference type="NCBI Taxonomy" id="1009370"/>
    <lineage>
        <taxon>Bacteria</taxon>
        <taxon>Bacillati</taxon>
        <taxon>Bacillota</taxon>
        <taxon>Negativicutes</taxon>
        <taxon>Acetonemataceae</taxon>
        <taxon>Acetonema</taxon>
    </lineage>
</organism>
<proteinExistence type="inferred from homology"/>
<evidence type="ECO:0000256" key="7">
    <source>
        <dbReference type="ARBA" id="ARBA00023136"/>
    </source>
</evidence>
<evidence type="ECO:0000256" key="4">
    <source>
        <dbReference type="ARBA" id="ARBA00022475"/>
    </source>
</evidence>
<protein>
    <recommendedName>
        <fullName evidence="8">Riboflavin transporter</fullName>
    </recommendedName>
</protein>
<name>F7NH49_9FIRM</name>
<feature type="transmembrane region" description="Helical" evidence="9">
    <location>
        <begin position="73"/>
        <end position="94"/>
    </location>
</feature>
<feature type="transmembrane region" description="Helical" evidence="9">
    <location>
        <begin position="40"/>
        <end position="61"/>
    </location>
</feature>
<evidence type="ECO:0000256" key="8">
    <source>
        <dbReference type="PIRNR" id="PIRNR037778"/>
    </source>
</evidence>
<evidence type="ECO:0000256" key="9">
    <source>
        <dbReference type="SAM" id="Phobius"/>
    </source>
</evidence>
<dbReference type="PIRSF" id="PIRSF037778">
    <property type="entry name" value="UCP037778_transp_RibU"/>
    <property type="match status" value="1"/>
</dbReference>
<keyword evidence="4 8" id="KW-1003">Cell membrane</keyword>
<dbReference type="GO" id="GO:0005886">
    <property type="term" value="C:plasma membrane"/>
    <property type="evidence" value="ECO:0007669"/>
    <property type="project" value="UniProtKB-SubCell"/>
</dbReference>
<comment type="function">
    <text evidence="8">Probably a riboflavin-binding protein that interacts with the energy-coupling factor (ECF) ABC-transporter complex.</text>
</comment>
<keyword evidence="5 9" id="KW-0812">Transmembrane</keyword>
<evidence type="ECO:0000256" key="2">
    <source>
        <dbReference type="ARBA" id="ARBA00005540"/>
    </source>
</evidence>
<dbReference type="Pfam" id="PF12822">
    <property type="entry name" value="ECF_trnsprt"/>
    <property type="match status" value="1"/>
</dbReference>
<feature type="transmembrane region" description="Helical" evidence="9">
    <location>
        <begin position="193"/>
        <end position="213"/>
    </location>
</feature>
<dbReference type="GO" id="GO:0032217">
    <property type="term" value="F:riboflavin transmembrane transporter activity"/>
    <property type="evidence" value="ECO:0007669"/>
    <property type="project" value="UniProtKB-UniRule"/>
</dbReference>
<dbReference type="Proteomes" id="UP000003240">
    <property type="component" value="Unassembled WGS sequence"/>
</dbReference>
<sequence length="217" mass="23740">MQTKTKKLTVLAMLSAFAYIVMMVGRIPVVLFLKYDPADVIITIGGFLYGPLAAFTMSAVVSFVETFTVSNTGIIGLVMNIISTCSFACTASFIYKSKRTLTMAIIGLITGWLLTTAVMLLWNYFITPIYMGVPREEIAKLLIPVFLPFNLLKGGLNAAITMQLYKPIKKALCKSHLMPVAEEKTATTDKVNIGAMLVSSFIITTCVLLILVFQGDI</sequence>
<evidence type="ECO:0000256" key="6">
    <source>
        <dbReference type="ARBA" id="ARBA00022989"/>
    </source>
</evidence>
<feature type="transmembrane region" description="Helical" evidence="9">
    <location>
        <begin position="138"/>
        <end position="160"/>
    </location>
</feature>
<dbReference type="Gene3D" id="1.10.1760.20">
    <property type="match status" value="1"/>
</dbReference>
<dbReference type="InterPro" id="IPR025720">
    <property type="entry name" value="RibU"/>
</dbReference>
<feature type="transmembrane region" description="Helical" evidence="9">
    <location>
        <begin position="12"/>
        <end position="33"/>
    </location>
</feature>
<evidence type="ECO:0000256" key="1">
    <source>
        <dbReference type="ARBA" id="ARBA00004651"/>
    </source>
</evidence>
<evidence type="ECO:0000256" key="3">
    <source>
        <dbReference type="ARBA" id="ARBA00022448"/>
    </source>
</evidence>
<comment type="caution">
    <text evidence="10">The sequence shown here is derived from an EMBL/GenBank/DDBJ whole genome shotgun (WGS) entry which is preliminary data.</text>
</comment>
<comment type="subcellular location">
    <subcellularLocation>
        <location evidence="1">Cell membrane</location>
        <topology evidence="1">Multi-pass membrane protein</topology>
    </subcellularLocation>
</comment>
<comment type="similarity">
    <text evidence="2 8">Belongs to the prokaryotic riboflavin transporter (P-RFT) (TC 2.A.87) family.</text>
</comment>
<evidence type="ECO:0000256" key="5">
    <source>
        <dbReference type="ARBA" id="ARBA00022692"/>
    </source>
</evidence>
<dbReference type="EMBL" id="AFGF01000052">
    <property type="protein sequence ID" value="EGO64629.1"/>
    <property type="molecule type" value="Genomic_DNA"/>
</dbReference>
<feature type="transmembrane region" description="Helical" evidence="9">
    <location>
        <begin position="101"/>
        <end position="126"/>
    </location>
</feature>
<evidence type="ECO:0000313" key="11">
    <source>
        <dbReference type="Proteomes" id="UP000003240"/>
    </source>
</evidence>
<dbReference type="OrthoDB" id="9809216at2"/>
<dbReference type="RefSeq" id="WP_004094046.1">
    <property type="nucleotide sequence ID" value="NZ_AFGF01000052.1"/>
</dbReference>
<reference evidence="10 11" key="1">
    <citation type="journal article" date="2011" name="EMBO J.">
        <title>Structural diversity of bacterial flagellar motors.</title>
        <authorList>
            <person name="Chen S."/>
            <person name="Beeby M."/>
            <person name="Murphy G.E."/>
            <person name="Leadbetter J.R."/>
            <person name="Hendrixson D.R."/>
            <person name="Briegel A."/>
            <person name="Li Z."/>
            <person name="Shi J."/>
            <person name="Tocheva E.I."/>
            <person name="Muller A."/>
            <person name="Dobro M.J."/>
            <person name="Jensen G.J."/>
        </authorList>
    </citation>
    <scope>NUCLEOTIDE SEQUENCE [LARGE SCALE GENOMIC DNA]</scope>
    <source>
        <strain evidence="10 11">DSM 6540</strain>
    </source>
</reference>
<keyword evidence="3 8" id="KW-0813">Transport</keyword>
<dbReference type="STRING" id="1009370.ALO_06963"/>
<keyword evidence="11" id="KW-1185">Reference proteome</keyword>
<dbReference type="InterPro" id="IPR024529">
    <property type="entry name" value="ECF_trnsprt_substrate-spec"/>
</dbReference>
<gene>
    <name evidence="10" type="ORF">ALO_06963</name>
</gene>
<dbReference type="PANTHER" id="PTHR38438">
    <property type="entry name" value="RIBOFLAVIN TRANSPORTER RIBU"/>
    <property type="match status" value="1"/>
</dbReference>
<evidence type="ECO:0000313" key="10">
    <source>
        <dbReference type="EMBL" id="EGO64629.1"/>
    </source>
</evidence>
<keyword evidence="6 9" id="KW-1133">Transmembrane helix</keyword>